<protein>
    <recommendedName>
        <fullName evidence="5 11">Threonine synthase</fullName>
        <ecNumber evidence="4 11">4.2.3.1</ecNumber>
    </recommendedName>
</protein>
<gene>
    <name evidence="15" type="primary">thrC</name>
    <name evidence="15" type="ORF">BPAA_143</name>
</gene>
<dbReference type="PATRIC" id="fig|1229512.3.peg.140"/>
<feature type="domain" description="Threonine synthase N-terminal" evidence="14">
    <location>
        <begin position="3"/>
        <end position="79"/>
    </location>
</feature>
<evidence type="ECO:0000259" key="14">
    <source>
        <dbReference type="Pfam" id="PF14821"/>
    </source>
</evidence>
<organism evidence="15 16">
    <name type="scientific">Blattabacterium cuenoti BPAA</name>
    <dbReference type="NCBI Taxonomy" id="1229512"/>
    <lineage>
        <taxon>Bacteria</taxon>
        <taxon>Pseudomonadati</taxon>
        <taxon>Bacteroidota</taxon>
        <taxon>Flavobacteriia</taxon>
        <taxon>Flavobacteriales</taxon>
        <taxon>Blattabacteriaceae</taxon>
        <taxon>Blattabacterium</taxon>
    </lineage>
</organism>
<dbReference type="EMBL" id="AP012548">
    <property type="protein sequence ID" value="BAM99440.1"/>
    <property type="molecule type" value="Genomic_DNA"/>
</dbReference>
<evidence type="ECO:0000256" key="7">
    <source>
        <dbReference type="ARBA" id="ARBA00022697"/>
    </source>
</evidence>
<dbReference type="InterPro" id="IPR036052">
    <property type="entry name" value="TrpB-like_PALP_sf"/>
</dbReference>
<comment type="pathway">
    <text evidence="2">Amino-acid biosynthesis; L-threonine biosynthesis; L-threonine from L-aspartate: step 5/5.</text>
</comment>
<dbReference type="GO" id="GO:0009088">
    <property type="term" value="P:threonine biosynthetic process"/>
    <property type="evidence" value="ECO:0007669"/>
    <property type="project" value="UniProtKB-UniRule"/>
</dbReference>
<keyword evidence="7" id="KW-0791">Threonine biosynthesis</keyword>
<evidence type="ECO:0000256" key="6">
    <source>
        <dbReference type="ARBA" id="ARBA00022605"/>
    </source>
</evidence>
<dbReference type="InterPro" id="IPR037158">
    <property type="entry name" value="Thr_synth_N_sf"/>
</dbReference>
<dbReference type="Pfam" id="PF14821">
    <property type="entry name" value="Thr_synth_N"/>
    <property type="match status" value="1"/>
</dbReference>
<dbReference type="PROSITE" id="PS00165">
    <property type="entry name" value="DEHYDRATASE_SER_THR"/>
    <property type="match status" value="1"/>
</dbReference>
<evidence type="ECO:0000313" key="16">
    <source>
        <dbReference type="Proteomes" id="UP000011815"/>
    </source>
</evidence>
<dbReference type="KEGG" id="blp:BPAA_143"/>
<dbReference type="InterPro" id="IPR029144">
    <property type="entry name" value="Thr_synth_N"/>
</dbReference>
<evidence type="ECO:0000256" key="2">
    <source>
        <dbReference type="ARBA" id="ARBA00004979"/>
    </source>
</evidence>
<dbReference type="AlphaFoldDB" id="M4ZT51"/>
<evidence type="ECO:0000256" key="11">
    <source>
        <dbReference type="NCBIfam" id="TIGR00260"/>
    </source>
</evidence>
<dbReference type="InterPro" id="IPR000634">
    <property type="entry name" value="Ser/Thr_deHydtase_PyrdxlP-BS"/>
</dbReference>
<dbReference type="Gene3D" id="3.40.50.1100">
    <property type="match status" value="2"/>
</dbReference>
<dbReference type="PANTHER" id="PTHR42690:SF1">
    <property type="entry name" value="THREONINE SYNTHASE-LIKE 2"/>
    <property type="match status" value="1"/>
</dbReference>
<dbReference type="SUPFAM" id="SSF53686">
    <property type="entry name" value="Tryptophan synthase beta subunit-like PLP-dependent enzymes"/>
    <property type="match status" value="1"/>
</dbReference>
<evidence type="ECO:0000313" key="15">
    <source>
        <dbReference type="EMBL" id="BAM99440.1"/>
    </source>
</evidence>
<dbReference type="RefSeq" id="WP_015429759.1">
    <property type="nucleotide sequence ID" value="NC_020510.1"/>
</dbReference>
<evidence type="ECO:0000256" key="10">
    <source>
        <dbReference type="ARBA" id="ARBA00049144"/>
    </source>
</evidence>
<sequence>MLYYSLKNCKNLVSFEDAVLTGLSSDGGLYMPQCIPKLEPKFIHNLPIYDIYTIAMFVIKPYIGKYIPEKFIDHIIHDTLNFSFPLKNIHDNIHVLELFHGPTLAFKDVGARFMAGCLSYFSEKLGKNVTVLVATSGDTGGAVAKGFHKKTGIEVIILYPYNRISSIQKKQITSLGDNISALEIYGSFDDCQNMVKKAFLDQEVKKKYMLTSANSINVGRWLPQMFYYFVAYKQIIVENPTKLIFSVPSGNFGNLCAGMMAEKMGLPIKSFIASTNVNDTIPRFLKSKKYHPLPVKKTISNAMDISDPSNFSRIWHLYQKNIFQLRKKLFSYKFTDEETLEIIKMIWKKYKYMLDPHGAIGYLGLIQYLQQQKEKIHSGSEPAIFLETAHPIKFLDHMPLFLKKKIVPNQELEVFLKEKRKIKTTSLPNDFNIFKSWLLERK</sequence>
<proteinExistence type="inferred from homology"/>
<name>M4ZT51_9FLAO</name>
<evidence type="ECO:0000256" key="8">
    <source>
        <dbReference type="ARBA" id="ARBA00022898"/>
    </source>
</evidence>
<dbReference type="Gene3D" id="3.90.1380.10">
    <property type="entry name" value="Threonine synthase, N-terminal domain"/>
    <property type="match status" value="1"/>
</dbReference>
<comment type="cofactor">
    <cofactor evidence="1 12">
        <name>pyridoxal 5'-phosphate</name>
        <dbReference type="ChEBI" id="CHEBI:597326"/>
    </cofactor>
</comment>
<dbReference type="STRING" id="1229512.BPAA_143"/>
<evidence type="ECO:0000256" key="3">
    <source>
        <dbReference type="ARBA" id="ARBA00005517"/>
    </source>
</evidence>
<dbReference type="InterPro" id="IPR001926">
    <property type="entry name" value="TrpB-like_PALP"/>
</dbReference>
<feature type="modified residue" description="N6-(pyridoxal phosphate)lysine" evidence="12">
    <location>
        <position position="107"/>
    </location>
</feature>
<keyword evidence="6" id="KW-0028">Amino-acid biosynthesis</keyword>
<dbReference type="Proteomes" id="UP000011815">
    <property type="component" value="Chromosome"/>
</dbReference>
<evidence type="ECO:0000259" key="13">
    <source>
        <dbReference type="Pfam" id="PF00291"/>
    </source>
</evidence>
<dbReference type="EC" id="4.2.3.1" evidence="4 11"/>
<dbReference type="GO" id="GO:0030170">
    <property type="term" value="F:pyridoxal phosphate binding"/>
    <property type="evidence" value="ECO:0007669"/>
    <property type="project" value="InterPro"/>
</dbReference>
<dbReference type="InterPro" id="IPR051166">
    <property type="entry name" value="Threonine_Synthase"/>
</dbReference>
<feature type="domain" description="Tryptophan synthase beta chain-like PALP" evidence="13">
    <location>
        <begin position="93"/>
        <end position="374"/>
    </location>
</feature>
<accession>M4ZT51</accession>
<evidence type="ECO:0000256" key="9">
    <source>
        <dbReference type="ARBA" id="ARBA00023239"/>
    </source>
</evidence>
<comment type="catalytic activity">
    <reaction evidence="10">
        <text>O-phospho-L-homoserine + H2O = L-threonine + phosphate</text>
        <dbReference type="Rhea" id="RHEA:10840"/>
        <dbReference type="ChEBI" id="CHEBI:15377"/>
        <dbReference type="ChEBI" id="CHEBI:43474"/>
        <dbReference type="ChEBI" id="CHEBI:57590"/>
        <dbReference type="ChEBI" id="CHEBI:57926"/>
        <dbReference type="EC" id="4.2.3.1"/>
    </reaction>
</comment>
<evidence type="ECO:0000256" key="5">
    <source>
        <dbReference type="ARBA" id="ARBA00018679"/>
    </source>
</evidence>
<dbReference type="HOGENOM" id="CLU_015170_0_0_10"/>
<dbReference type="InterPro" id="IPR004450">
    <property type="entry name" value="Thr_synthase-like"/>
</dbReference>
<keyword evidence="9 15" id="KW-0456">Lyase</keyword>
<evidence type="ECO:0000256" key="12">
    <source>
        <dbReference type="PIRSR" id="PIRSR604450-51"/>
    </source>
</evidence>
<comment type="similarity">
    <text evidence="3">Belongs to the threonine synthase family.</text>
</comment>
<dbReference type="eggNOG" id="COG0498">
    <property type="taxonomic scope" value="Bacteria"/>
</dbReference>
<keyword evidence="8 12" id="KW-0663">Pyridoxal phosphate</keyword>
<dbReference type="PANTHER" id="PTHR42690">
    <property type="entry name" value="THREONINE SYNTHASE FAMILY MEMBER"/>
    <property type="match status" value="1"/>
</dbReference>
<reference evidence="15 16" key="1">
    <citation type="journal article" date="2013" name="Biol. Lett.">
        <title>Maintenance of essential amino acid synthesis pathways in the Blattabacterium cuenoti symbiont of a wood-feeding cockroach.</title>
        <authorList>
            <person name="Tokuda G."/>
            <person name="Elbourne L.D.H."/>
            <person name="Kinjo Y."/>
            <person name="Saitoh S."/>
            <person name="Sabree Z."/>
            <person name="Hojo M."/>
            <person name="Yamada A."/>
            <person name="Hayashi Y."/>
            <person name="Shigenobu S."/>
            <person name="Bandi C."/>
            <person name="Paulsen I.T."/>
            <person name="Watanabe H."/>
            <person name="Lo N."/>
        </authorList>
    </citation>
    <scope>NUCLEOTIDE SEQUENCE [LARGE SCALE GENOMIC DNA]</scope>
    <source>
        <strain evidence="15 16">BPAA</strain>
    </source>
</reference>
<dbReference type="UniPathway" id="UPA00050">
    <property type="reaction ID" value="UER00065"/>
</dbReference>
<evidence type="ECO:0000256" key="1">
    <source>
        <dbReference type="ARBA" id="ARBA00001933"/>
    </source>
</evidence>
<dbReference type="NCBIfam" id="TIGR00260">
    <property type="entry name" value="thrC"/>
    <property type="match status" value="1"/>
</dbReference>
<dbReference type="GO" id="GO:0004795">
    <property type="term" value="F:threonine synthase activity"/>
    <property type="evidence" value="ECO:0007669"/>
    <property type="project" value="UniProtKB-UniRule"/>
</dbReference>
<evidence type="ECO:0000256" key="4">
    <source>
        <dbReference type="ARBA" id="ARBA00013028"/>
    </source>
</evidence>
<dbReference type="Pfam" id="PF00291">
    <property type="entry name" value="PALP"/>
    <property type="match status" value="1"/>
</dbReference>